<dbReference type="AlphaFoldDB" id="A0A6P1P0T8"/>
<name>A0A6P1P0T8_9BACT</name>
<dbReference type="EMBL" id="CP047897">
    <property type="protein sequence ID" value="QHL88235.1"/>
    <property type="molecule type" value="Genomic_DNA"/>
</dbReference>
<proteinExistence type="predicted"/>
<reference evidence="2 3" key="1">
    <citation type="submission" date="2020-01" db="EMBL/GenBank/DDBJ databases">
        <authorList>
            <person name="Kim M."/>
        </authorList>
    </citation>
    <scope>NUCLEOTIDE SEQUENCE [LARGE SCALE GENOMIC DNA]</scope>
    <source>
        <strain evidence="2 3">BT10</strain>
    </source>
</reference>
<evidence type="ECO:0000313" key="3">
    <source>
        <dbReference type="Proteomes" id="UP000464214"/>
    </source>
</evidence>
<gene>
    <name evidence="2" type="ORF">GU926_12655</name>
</gene>
<evidence type="ECO:0000259" key="1">
    <source>
        <dbReference type="Pfam" id="PF13020"/>
    </source>
</evidence>
<sequence>MHNKLALIVAYYLARFDRYGLEMLGFISFNNAFVEVAERLGVRKNYVKLRRDEFDFVFPWRQGWKRPMDKQILHVIEMFSDLDEPAVRNIVLKILENQEYQKSEELSIMLQVLQDNDSKHTGNFILRAPTGRKAEEYFIKYFHDNHMPVNGFLKDTRDLGCGYDFEISNVDQTTFIEVKGLSEDAGGVTFTNKEWNTALASGKAYYLVLVKNLNEDPEILFIQNPAFKLKAKQTFYATLQVQWNISENDLRGI</sequence>
<organism evidence="2 3">
    <name type="scientific">Nibribacter ruber</name>
    <dbReference type="NCBI Taxonomy" id="2698458"/>
    <lineage>
        <taxon>Bacteria</taxon>
        <taxon>Pseudomonadati</taxon>
        <taxon>Bacteroidota</taxon>
        <taxon>Cytophagia</taxon>
        <taxon>Cytophagales</taxon>
        <taxon>Hymenobacteraceae</taxon>
        <taxon>Nibribacter</taxon>
    </lineage>
</organism>
<evidence type="ECO:0000313" key="2">
    <source>
        <dbReference type="EMBL" id="QHL88235.1"/>
    </source>
</evidence>
<dbReference type="Pfam" id="PF13020">
    <property type="entry name" value="NOV_C"/>
    <property type="match status" value="1"/>
</dbReference>
<dbReference type="InterPro" id="IPR024975">
    <property type="entry name" value="NOV_C"/>
</dbReference>
<keyword evidence="3" id="KW-1185">Reference proteome</keyword>
<dbReference type="KEGG" id="nib:GU926_12655"/>
<dbReference type="Proteomes" id="UP000464214">
    <property type="component" value="Chromosome"/>
</dbReference>
<dbReference type="RefSeq" id="WP_160692409.1">
    <property type="nucleotide sequence ID" value="NZ_CP047897.1"/>
</dbReference>
<protein>
    <submittedName>
        <fullName evidence="2">DUF3883 domain-containing protein</fullName>
    </submittedName>
</protein>
<feature type="domain" description="Protein NO VEIN C-terminal" evidence="1">
    <location>
        <begin position="134"/>
        <end position="222"/>
    </location>
</feature>
<accession>A0A6P1P0T8</accession>